<dbReference type="EMBL" id="CP000851">
    <property type="protein sequence ID" value="ABV86745.1"/>
    <property type="molecule type" value="Genomic_DNA"/>
</dbReference>
<dbReference type="GO" id="GO:0008830">
    <property type="term" value="F:dTDP-4-dehydrorhamnose 3,5-epimerase activity"/>
    <property type="evidence" value="ECO:0007669"/>
    <property type="project" value="UniProtKB-UniRule"/>
</dbReference>
<dbReference type="STRING" id="398579.Spea_1420"/>
<evidence type="ECO:0000256" key="6">
    <source>
        <dbReference type="PIRSR" id="PIRSR600888-3"/>
    </source>
</evidence>
<dbReference type="SUPFAM" id="SSF51182">
    <property type="entry name" value="RmlC-like cupins"/>
    <property type="match status" value="1"/>
</dbReference>
<accession>A8H2F8</accession>
<dbReference type="CDD" id="cd00438">
    <property type="entry name" value="cupin_RmlC"/>
    <property type="match status" value="1"/>
</dbReference>
<feature type="active site" description="Proton acceptor" evidence="5">
    <location>
        <position position="67"/>
    </location>
</feature>
<evidence type="ECO:0000256" key="5">
    <source>
        <dbReference type="PIRSR" id="PIRSR600888-1"/>
    </source>
</evidence>
<dbReference type="PANTHER" id="PTHR21047:SF2">
    <property type="entry name" value="THYMIDINE DIPHOSPHO-4-KETO-RHAMNOSE 3,5-EPIMERASE"/>
    <property type="match status" value="1"/>
</dbReference>
<organism evidence="8 9">
    <name type="scientific">Shewanella pealeana (strain ATCC 700345 / ANG-SQ1)</name>
    <dbReference type="NCBI Taxonomy" id="398579"/>
    <lineage>
        <taxon>Bacteria</taxon>
        <taxon>Pseudomonadati</taxon>
        <taxon>Pseudomonadota</taxon>
        <taxon>Gammaproteobacteria</taxon>
        <taxon>Alteromonadales</taxon>
        <taxon>Shewanellaceae</taxon>
        <taxon>Shewanella</taxon>
    </lineage>
</organism>
<evidence type="ECO:0000256" key="3">
    <source>
        <dbReference type="ARBA" id="ARBA00012098"/>
    </source>
</evidence>
<gene>
    <name evidence="8" type="ordered locus">Spea_1420</name>
</gene>
<dbReference type="eggNOG" id="COG1898">
    <property type="taxonomic scope" value="Bacteria"/>
</dbReference>
<dbReference type="InterPro" id="IPR014710">
    <property type="entry name" value="RmlC-like_jellyroll"/>
</dbReference>
<dbReference type="InterPro" id="IPR011051">
    <property type="entry name" value="RmlC_Cupin_sf"/>
</dbReference>
<dbReference type="UniPathway" id="UPA00124"/>
<evidence type="ECO:0000256" key="1">
    <source>
        <dbReference type="ARBA" id="ARBA00001298"/>
    </source>
</evidence>
<protein>
    <recommendedName>
        <fullName evidence="4 7">dTDP-4-dehydrorhamnose 3,5-epimerase</fullName>
        <ecNumber evidence="3 7">5.1.3.13</ecNumber>
    </recommendedName>
    <alternativeName>
        <fullName evidence="7">Thymidine diphospho-4-keto-rhamnose 3,5-epimerase</fullName>
    </alternativeName>
</protein>
<sequence length="189" mass="21348">MMKLIPTSIPDVLLFEPQVFGDARGFFMETFRQSEFEALFAEVGMVCPSFVQENMSRSAKNVLRGLHYQTLQPQGKLIRVTAGSIFDVAVDLRKGSKTYGQWFGQTLSAENRLQLYIPPGFAHGFLTLSDHADIIYKCTDYYAPEHERTIAWNDPQLNIQWPIGEGVKPILSEKDGKAEKVLGSRESRS</sequence>
<dbReference type="Gene3D" id="2.60.120.10">
    <property type="entry name" value="Jelly Rolls"/>
    <property type="match status" value="1"/>
</dbReference>
<comment type="catalytic activity">
    <reaction evidence="1 7">
        <text>dTDP-4-dehydro-6-deoxy-alpha-D-glucose = dTDP-4-dehydro-beta-L-rhamnose</text>
        <dbReference type="Rhea" id="RHEA:16969"/>
        <dbReference type="ChEBI" id="CHEBI:57649"/>
        <dbReference type="ChEBI" id="CHEBI:62830"/>
        <dbReference type="EC" id="5.1.3.13"/>
    </reaction>
</comment>
<feature type="active site" description="Proton donor" evidence="5">
    <location>
        <position position="136"/>
    </location>
</feature>
<comment type="similarity">
    <text evidence="7">Belongs to the dTDP-4-dehydrorhamnose 3,5-epimerase family.</text>
</comment>
<evidence type="ECO:0000313" key="8">
    <source>
        <dbReference type="EMBL" id="ABV86745.1"/>
    </source>
</evidence>
<dbReference type="Proteomes" id="UP000002608">
    <property type="component" value="Chromosome"/>
</dbReference>
<evidence type="ECO:0000256" key="2">
    <source>
        <dbReference type="ARBA" id="ARBA00001997"/>
    </source>
</evidence>
<dbReference type="GO" id="GO:0000271">
    <property type="term" value="P:polysaccharide biosynthetic process"/>
    <property type="evidence" value="ECO:0007669"/>
    <property type="project" value="TreeGrafter"/>
</dbReference>
<dbReference type="AlphaFoldDB" id="A8H2F8"/>
<dbReference type="Pfam" id="PF00908">
    <property type="entry name" value="dTDP_sugar_isom"/>
    <property type="match status" value="1"/>
</dbReference>
<proteinExistence type="inferred from homology"/>
<dbReference type="EC" id="5.1.3.13" evidence="3 7"/>
<feature type="site" description="Participates in a stacking interaction with the thymidine ring of dTDP-4-oxo-6-deoxyglucose" evidence="6">
    <location>
        <position position="142"/>
    </location>
</feature>
<comment type="function">
    <text evidence="2 7">Catalyzes the epimerization of the C3' and C5'positions of dTDP-6-deoxy-D-xylo-4-hexulose, forming dTDP-6-deoxy-L-lyxo-4-hexulose.</text>
</comment>
<evidence type="ECO:0000313" key="9">
    <source>
        <dbReference type="Proteomes" id="UP000002608"/>
    </source>
</evidence>
<evidence type="ECO:0000256" key="4">
    <source>
        <dbReference type="ARBA" id="ARBA00019595"/>
    </source>
</evidence>
<dbReference type="InterPro" id="IPR000888">
    <property type="entry name" value="RmlC-like"/>
</dbReference>
<keyword evidence="9" id="KW-1185">Reference proteome</keyword>
<evidence type="ECO:0000256" key="7">
    <source>
        <dbReference type="RuleBase" id="RU364069"/>
    </source>
</evidence>
<keyword evidence="7 8" id="KW-0413">Isomerase</keyword>
<dbReference type="HOGENOM" id="CLU_090940_1_1_6"/>
<dbReference type="GO" id="GO:0005829">
    <property type="term" value="C:cytosol"/>
    <property type="evidence" value="ECO:0007669"/>
    <property type="project" value="TreeGrafter"/>
</dbReference>
<comment type="subunit">
    <text evidence="7">Homodimer.</text>
</comment>
<name>A8H2F8_SHEPA</name>
<dbReference type="KEGG" id="spl:Spea_1420"/>
<comment type="pathway">
    <text evidence="7">Carbohydrate biosynthesis; dTDP-L-rhamnose biosynthesis.</text>
</comment>
<dbReference type="GO" id="GO:0019305">
    <property type="term" value="P:dTDP-rhamnose biosynthetic process"/>
    <property type="evidence" value="ECO:0007669"/>
    <property type="project" value="UniProtKB-UniRule"/>
</dbReference>
<dbReference type="PANTHER" id="PTHR21047">
    <property type="entry name" value="DTDP-6-DEOXY-D-GLUCOSE-3,5 EPIMERASE"/>
    <property type="match status" value="1"/>
</dbReference>
<reference evidence="8 9" key="1">
    <citation type="submission" date="2007-10" db="EMBL/GenBank/DDBJ databases">
        <title>Complete sequence of Shewanella pealeana ATCC 700345.</title>
        <authorList>
            <consortium name="US DOE Joint Genome Institute"/>
            <person name="Copeland A."/>
            <person name="Lucas S."/>
            <person name="Lapidus A."/>
            <person name="Barry K."/>
            <person name="Glavina del Rio T."/>
            <person name="Dalin E."/>
            <person name="Tice H."/>
            <person name="Pitluck S."/>
            <person name="Chertkov O."/>
            <person name="Brettin T."/>
            <person name="Bruce D."/>
            <person name="Detter J.C."/>
            <person name="Han C."/>
            <person name="Schmutz J."/>
            <person name="Larimer F."/>
            <person name="Land M."/>
            <person name="Hauser L."/>
            <person name="Kyrpides N."/>
            <person name="Kim E."/>
            <person name="Zhao J.-S.Z."/>
            <person name="Manno D."/>
            <person name="Hawari J."/>
            <person name="Richardson P."/>
        </authorList>
    </citation>
    <scope>NUCLEOTIDE SEQUENCE [LARGE SCALE GENOMIC DNA]</scope>
    <source>
        <strain evidence="9">ATCC 700345 / ANG-SQ1</strain>
    </source>
</reference>
<dbReference type="NCBIfam" id="TIGR01221">
    <property type="entry name" value="rmlC"/>
    <property type="match status" value="1"/>
</dbReference>